<dbReference type="GO" id="GO:0043565">
    <property type="term" value="F:sequence-specific DNA binding"/>
    <property type="evidence" value="ECO:0007669"/>
    <property type="project" value="InterPro"/>
</dbReference>
<dbReference type="Proteomes" id="UP000278081">
    <property type="component" value="Unassembled WGS sequence"/>
</dbReference>
<reference evidence="6 7" key="1">
    <citation type="submission" date="2018-11" db="EMBL/GenBank/DDBJ databases">
        <title>Rhizobium chutanense sp. nov., isolated from root nodules of Phaseolus vulgaris in China.</title>
        <authorList>
            <person name="Huo Y."/>
        </authorList>
    </citation>
    <scope>NUCLEOTIDE SEQUENCE [LARGE SCALE GENOMIC DNA]</scope>
    <source>
        <strain evidence="6 7">C16</strain>
    </source>
</reference>
<dbReference type="Gene3D" id="1.10.10.60">
    <property type="entry name" value="Homeodomain-like"/>
    <property type="match status" value="1"/>
</dbReference>
<evidence type="ECO:0000256" key="4">
    <source>
        <dbReference type="SAM" id="MobiDB-lite"/>
    </source>
</evidence>
<accession>A0A3S0Q0V6</accession>
<keyword evidence="3" id="KW-0804">Transcription</keyword>
<dbReference type="AlphaFoldDB" id="A0A3S0Q0V6"/>
<proteinExistence type="predicted"/>
<dbReference type="Pfam" id="PF12833">
    <property type="entry name" value="HTH_18"/>
    <property type="match status" value="1"/>
</dbReference>
<evidence type="ECO:0000313" key="7">
    <source>
        <dbReference type="Proteomes" id="UP000278081"/>
    </source>
</evidence>
<dbReference type="PROSITE" id="PS01124">
    <property type="entry name" value="HTH_ARAC_FAMILY_2"/>
    <property type="match status" value="1"/>
</dbReference>
<keyword evidence="1" id="KW-0805">Transcription regulation</keyword>
<protein>
    <submittedName>
        <fullName evidence="6">AraC family transcriptional regulator</fullName>
    </submittedName>
</protein>
<dbReference type="SUPFAM" id="SSF46689">
    <property type="entry name" value="Homeodomain-like"/>
    <property type="match status" value="2"/>
</dbReference>
<dbReference type="InterPro" id="IPR018060">
    <property type="entry name" value="HTH_AraC"/>
</dbReference>
<name>A0A3S0Q0V6_9HYPH</name>
<dbReference type="InterPro" id="IPR009057">
    <property type="entry name" value="Homeodomain-like_sf"/>
</dbReference>
<dbReference type="EMBL" id="RJTJ01000061">
    <property type="protein sequence ID" value="RUL95932.1"/>
    <property type="molecule type" value="Genomic_DNA"/>
</dbReference>
<evidence type="ECO:0000256" key="1">
    <source>
        <dbReference type="ARBA" id="ARBA00023015"/>
    </source>
</evidence>
<keyword evidence="2" id="KW-0238">DNA-binding</keyword>
<evidence type="ECO:0000313" key="6">
    <source>
        <dbReference type="EMBL" id="RUL95932.1"/>
    </source>
</evidence>
<evidence type="ECO:0000256" key="3">
    <source>
        <dbReference type="ARBA" id="ARBA00023163"/>
    </source>
</evidence>
<dbReference type="PROSITE" id="PS00041">
    <property type="entry name" value="HTH_ARAC_FAMILY_1"/>
    <property type="match status" value="1"/>
</dbReference>
<organism evidence="6 7">
    <name type="scientific">Rhizobium chutanense</name>
    <dbReference type="NCBI Taxonomy" id="2035448"/>
    <lineage>
        <taxon>Bacteria</taxon>
        <taxon>Pseudomonadati</taxon>
        <taxon>Pseudomonadota</taxon>
        <taxon>Alphaproteobacteria</taxon>
        <taxon>Hyphomicrobiales</taxon>
        <taxon>Rhizobiaceae</taxon>
        <taxon>Rhizobium/Agrobacterium group</taxon>
        <taxon>Rhizobium</taxon>
    </lineage>
</organism>
<dbReference type="GO" id="GO:0003700">
    <property type="term" value="F:DNA-binding transcription factor activity"/>
    <property type="evidence" value="ECO:0007669"/>
    <property type="project" value="InterPro"/>
</dbReference>
<feature type="compositionally biased region" description="Polar residues" evidence="4">
    <location>
        <begin position="1"/>
        <end position="22"/>
    </location>
</feature>
<evidence type="ECO:0000256" key="2">
    <source>
        <dbReference type="ARBA" id="ARBA00023125"/>
    </source>
</evidence>
<dbReference type="InterPro" id="IPR050204">
    <property type="entry name" value="AraC_XylS_family_regulators"/>
</dbReference>
<dbReference type="OrthoDB" id="7285481at2"/>
<evidence type="ECO:0000259" key="5">
    <source>
        <dbReference type="PROSITE" id="PS01124"/>
    </source>
</evidence>
<dbReference type="Pfam" id="PF14525">
    <property type="entry name" value="AraC_binding_2"/>
    <property type="match status" value="1"/>
</dbReference>
<dbReference type="SMART" id="SM00342">
    <property type="entry name" value="HTH_ARAC"/>
    <property type="match status" value="1"/>
</dbReference>
<dbReference type="RefSeq" id="WP_126912283.1">
    <property type="nucleotide sequence ID" value="NZ_ML133807.1"/>
</dbReference>
<dbReference type="InterPro" id="IPR018062">
    <property type="entry name" value="HTH_AraC-typ_CS"/>
</dbReference>
<dbReference type="InterPro" id="IPR035418">
    <property type="entry name" value="AraC-bd_2"/>
</dbReference>
<sequence length="335" mass="36883">MSVNSDTRAGQDQAIQSRSFQEVSHRGTCPDELSQALSTPESFFKVTADGRAPIGFRCNFVSAGKIALADCTYDGTLRLKRASPGGKVLIFLPLQGSASFDHGGEEIHSTPGSAAIFEASRHADARLIGPRRHLGLFIDQVTIASHLTQMLERTIRGDLNIHPHIDLTAGAGLSLIQIVRNLHGGLSDDGPLQRSPLAFNSLCDAAIYLLLENCSHRYSNELERRAPSPVPRHVKRAIDFMQEHMAEPISLIDIALASKVSVRTLHQGFAQFRNTSPMSYLREIRIAAAHRDLLEADAKQAVADIALKWGFTHFGRFAAEYKKRFGQLPSQTLRR</sequence>
<feature type="region of interest" description="Disordered" evidence="4">
    <location>
        <begin position="1"/>
        <end position="23"/>
    </location>
</feature>
<dbReference type="PANTHER" id="PTHR46796:SF12">
    <property type="entry name" value="HTH-TYPE DNA-BINDING TRANSCRIPTIONAL ACTIVATOR EUTR"/>
    <property type="match status" value="1"/>
</dbReference>
<gene>
    <name evidence="6" type="ORF">EFR84_33380</name>
</gene>
<dbReference type="PANTHER" id="PTHR46796">
    <property type="entry name" value="HTH-TYPE TRANSCRIPTIONAL ACTIVATOR RHAS-RELATED"/>
    <property type="match status" value="1"/>
</dbReference>
<feature type="domain" description="HTH araC/xylS-type" evidence="5">
    <location>
        <begin position="235"/>
        <end position="335"/>
    </location>
</feature>
<comment type="caution">
    <text evidence="6">The sequence shown here is derived from an EMBL/GenBank/DDBJ whole genome shotgun (WGS) entry which is preliminary data.</text>
</comment>